<keyword evidence="1" id="KW-0812">Transmembrane</keyword>
<sequence length="65" mass="7086">MKKSTRVMDIIIFGVCLFGVLILFEYRAEAGDKILWGLGIPLAIIGVFFGFRAANPDLVPGKGDD</sequence>
<dbReference type="AlphaFoldDB" id="A0A2K8L504"/>
<feature type="transmembrane region" description="Helical" evidence="1">
    <location>
        <begin position="34"/>
        <end position="54"/>
    </location>
</feature>
<proteinExistence type="predicted"/>
<dbReference type="RefSeq" id="WP_157821311.1">
    <property type="nucleotide sequence ID" value="NZ_CP018800.1"/>
</dbReference>
<keyword evidence="1" id="KW-0472">Membrane</keyword>
<evidence type="ECO:0000256" key="1">
    <source>
        <dbReference type="SAM" id="Phobius"/>
    </source>
</evidence>
<gene>
    <name evidence="2" type="ORF">Ga0123462_1535</name>
</gene>
<evidence type="ECO:0000313" key="3">
    <source>
        <dbReference type="Proteomes" id="UP000231637"/>
    </source>
</evidence>
<evidence type="ECO:0000313" key="2">
    <source>
        <dbReference type="EMBL" id="ATX82398.1"/>
    </source>
</evidence>
<organism evidence="2 3">
    <name type="scientific">Mariprofundus ferrinatatus</name>
    <dbReference type="NCBI Taxonomy" id="1921087"/>
    <lineage>
        <taxon>Bacteria</taxon>
        <taxon>Pseudomonadati</taxon>
        <taxon>Pseudomonadota</taxon>
        <taxon>Candidatius Mariprofundia</taxon>
        <taxon>Mariprofundales</taxon>
        <taxon>Mariprofundaceae</taxon>
        <taxon>Mariprofundus</taxon>
    </lineage>
</organism>
<feature type="transmembrane region" description="Helical" evidence="1">
    <location>
        <begin position="7"/>
        <end position="28"/>
    </location>
</feature>
<dbReference type="Proteomes" id="UP000231637">
    <property type="component" value="Chromosome"/>
</dbReference>
<keyword evidence="3" id="KW-1185">Reference proteome</keyword>
<reference evidence="2 3" key="1">
    <citation type="submission" date="2016-12" db="EMBL/GenBank/DDBJ databases">
        <title>Isolation and genomic insights into novel planktonic Zetaproteobacteria from stratified waters of the Chesapeake Bay.</title>
        <authorList>
            <person name="McAllister S.M."/>
            <person name="Kato S."/>
            <person name="Chan C.S."/>
            <person name="Chiu B.K."/>
            <person name="Field E.K."/>
        </authorList>
    </citation>
    <scope>NUCLEOTIDE SEQUENCE [LARGE SCALE GENOMIC DNA]</scope>
    <source>
        <strain evidence="2 3">CP-8</strain>
    </source>
</reference>
<accession>A0A2K8L504</accession>
<dbReference type="EMBL" id="CP018800">
    <property type="protein sequence ID" value="ATX82398.1"/>
    <property type="molecule type" value="Genomic_DNA"/>
</dbReference>
<name>A0A2K8L504_9PROT</name>
<dbReference type="OrthoDB" id="5297196at2"/>
<dbReference type="KEGG" id="mfn:Ga0123462_1535"/>
<protein>
    <submittedName>
        <fullName evidence="2">Uncharacterized protein</fullName>
    </submittedName>
</protein>
<keyword evidence="1" id="KW-1133">Transmembrane helix</keyword>